<evidence type="ECO:0000313" key="4">
    <source>
        <dbReference type="Proteomes" id="UP000605676"/>
    </source>
</evidence>
<dbReference type="InterPro" id="IPR003594">
    <property type="entry name" value="HATPase_dom"/>
</dbReference>
<keyword evidence="1" id="KW-0808">Transferase</keyword>
<organism evidence="3 4">
    <name type="scientific">Carboxylicivirga marina</name>
    <dbReference type="NCBI Taxonomy" id="2800988"/>
    <lineage>
        <taxon>Bacteria</taxon>
        <taxon>Pseudomonadati</taxon>
        <taxon>Bacteroidota</taxon>
        <taxon>Bacteroidia</taxon>
        <taxon>Marinilabiliales</taxon>
        <taxon>Marinilabiliaceae</taxon>
        <taxon>Carboxylicivirga</taxon>
    </lineage>
</organism>
<dbReference type="PANTHER" id="PTHR35526:SF3">
    <property type="entry name" value="ANTI-SIGMA-F FACTOR RSBW"/>
    <property type="match status" value="1"/>
</dbReference>
<keyword evidence="3" id="KW-0547">Nucleotide-binding</keyword>
<accession>A0ABS1HH34</accession>
<evidence type="ECO:0000313" key="3">
    <source>
        <dbReference type="EMBL" id="MBK3516598.1"/>
    </source>
</evidence>
<dbReference type="Gene3D" id="3.30.565.10">
    <property type="entry name" value="Histidine kinase-like ATPase, C-terminal domain"/>
    <property type="match status" value="1"/>
</dbReference>
<keyword evidence="3" id="KW-0067">ATP-binding</keyword>
<dbReference type="SUPFAM" id="SSF55874">
    <property type="entry name" value="ATPase domain of HSP90 chaperone/DNA topoisomerase II/histidine kinase"/>
    <property type="match status" value="1"/>
</dbReference>
<gene>
    <name evidence="3" type="ORF">JIV24_04530</name>
</gene>
<sequence length="128" mass="14560">MEFNSETKNINIVEKLIDDLSNEFDLHNDIYGKLLLAVVEGVNNAIVHGNKLDKEKVVTVDYMIDEEKVEFTISDEGSGFDYTNIPDPTKPENLEKTHGRGVFLMHHLADDIEFDEEGSIVKMTFNID</sequence>
<dbReference type="PANTHER" id="PTHR35526">
    <property type="entry name" value="ANTI-SIGMA-F FACTOR RSBW-RELATED"/>
    <property type="match status" value="1"/>
</dbReference>
<reference evidence="3 4" key="1">
    <citation type="submission" date="2021-01" db="EMBL/GenBank/DDBJ databases">
        <title>Carboxyliciviraga sp.nov., isolated from coastal sediments.</title>
        <authorList>
            <person name="Lu D."/>
            <person name="Zhang T."/>
        </authorList>
    </citation>
    <scope>NUCLEOTIDE SEQUENCE [LARGE SCALE GENOMIC DNA]</scope>
    <source>
        <strain evidence="3 4">N1Y132</strain>
    </source>
</reference>
<dbReference type="EMBL" id="JAENRR010000007">
    <property type="protein sequence ID" value="MBK3516598.1"/>
    <property type="molecule type" value="Genomic_DNA"/>
</dbReference>
<proteinExistence type="predicted"/>
<comment type="caution">
    <text evidence="3">The sequence shown here is derived from an EMBL/GenBank/DDBJ whole genome shotgun (WGS) entry which is preliminary data.</text>
</comment>
<dbReference type="Proteomes" id="UP000605676">
    <property type="component" value="Unassembled WGS sequence"/>
</dbReference>
<keyword evidence="4" id="KW-1185">Reference proteome</keyword>
<feature type="domain" description="Histidine kinase/HSP90-like ATPase" evidence="2">
    <location>
        <begin position="10"/>
        <end position="125"/>
    </location>
</feature>
<dbReference type="CDD" id="cd16936">
    <property type="entry name" value="HATPase_RsbW-like"/>
    <property type="match status" value="1"/>
</dbReference>
<dbReference type="InterPro" id="IPR050267">
    <property type="entry name" value="Anti-sigma-factor_SerPK"/>
</dbReference>
<dbReference type="GO" id="GO:0005524">
    <property type="term" value="F:ATP binding"/>
    <property type="evidence" value="ECO:0007669"/>
    <property type="project" value="UniProtKB-KW"/>
</dbReference>
<evidence type="ECO:0000259" key="2">
    <source>
        <dbReference type="Pfam" id="PF13581"/>
    </source>
</evidence>
<keyword evidence="1" id="KW-0723">Serine/threonine-protein kinase</keyword>
<dbReference type="InterPro" id="IPR036890">
    <property type="entry name" value="HATPase_C_sf"/>
</dbReference>
<evidence type="ECO:0000256" key="1">
    <source>
        <dbReference type="ARBA" id="ARBA00022527"/>
    </source>
</evidence>
<keyword evidence="1" id="KW-0418">Kinase</keyword>
<protein>
    <submittedName>
        <fullName evidence="3">ATP-binding protein</fullName>
    </submittedName>
</protein>
<dbReference type="Pfam" id="PF13581">
    <property type="entry name" value="HATPase_c_2"/>
    <property type="match status" value="1"/>
</dbReference>
<name>A0ABS1HH34_9BACT</name>